<keyword evidence="2" id="KW-1185">Reference proteome</keyword>
<reference evidence="1 2" key="1">
    <citation type="submission" date="2020-04" db="EMBL/GenBank/DDBJ databases">
        <authorList>
            <person name="Wallbank WR R."/>
            <person name="Pardo Diaz C."/>
            <person name="Kozak K."/>
            <person name="Martin S."/>
            <person name="Jiggins C."/>
            <person name="Moest M."/>
            <person name="Warren A I."/>
            <person name="Byers J.R.P. K."/>
            <person name="Montejo-Kovacevich G."/>
            <person name="Yen C E."/>
        </authorList>
    </citation>
    <scope>NUCLEOTIDE SEQUENCE [LARGE SCALE GENOMIC DNA]</scope>
</reference>
<gene>
    <name evidence="1" type="ORF">APLA_LOCUS16867</name>
</gene>
<dbReference type="OrthoDB" id="6882608at2759"/>
<organism evidence="1 2">
    <name type="scientific">Arctia plantaginis</name>
    <name type="common">Wood tiger moth</name>
    <name type="synonym">Phalaena plantaginis</name>
    <dbReference type="NCBI Taxonomy" id="874455"/>
    <lineage>
        <taxon>Eukaryota</taxon>
        <taxon>Metazoa</taxon>
        <taxon>Ecdysozoa</taxon>
        <taxon>Arthropoda</taxon>
        <taxon>Hexapoda</taxon>
        <taxon>Insecta</taxon>
        <taxon>Pterygota</taxon>
        <taxon>Neoptera</taxon>
        <taxon>Endopterygota</taxon>
        <taxon>Lepidoptera</taxon>
        <taxon>Glossata</taxon>
        <taxon>Ditrysia</taxon>
        <taxon>Noctuoidea</taxon>
        <taxon>Erebidae</taxon>
        <taxon>Arctiinae</taxon>
        <taxon>Arctia</taxon>
    </lineage>
</organism>
<sequence>MAYEKEDGTLIQQVCRTAEDKYKRCRLLNIIQHIDIYGKFKPILSESVFRSHRTDNTSHVTSISSSPVKIKSVIDSPGTDIESKLSRLSVTTKVSGLYPGHDILSKRVRRKKQSSNELVYNVFIPR</sequence>
<name>A0A8S1BKX3_ARCPL</name>
<evidence type="ECO:0000313" key="1">
    <source>
        <dbReference type="EMBL" id="CAB3259113.1"/>
    </source>
</evidence>
<dbReference type="AlphaFoldDB" id="A0A8S1BKX3"/>
<proteinExistence type="predicted"/>
<accession>A0A8S1BKX3</accession>
<protein>
    <submittedName>
        <fullName evidence="1">Uncharacterized protein</fullName>
    </submittedName>
</protein>
<comment type="caution">
    <text evidence="1">The sequence shown here is derived from an EMBL/GenBank/DDBJ whole genome shotgun (WGS) entry which is preliminary data.</text>
</comment>
<evidence type="ECO:0000313" key="2">
    <source>
        <dbReference type="Proteomes" id="UP000494106"/>
    </source>
</evidence>
<dbReference type="EMBL" id="CADEBC010000603">
    <property type="protein sequence ID" value="CAB3259113.1"/>
    <property type="molecule type" value="Genomic_DNA"/>
</dbReference>
<dbReference type="Proteomes" id="UP000494106">
    <property type="component" value="Unassembled WGS sequence"/>
</dbReference>